<evidence type="ECO:0000259" key="8">
    <source>
        <dbReference type="Pfam" id="PF12704"/>
    </source>
</evidence>
<feature type="domain" description="MacB-like periplasmic core" evidence="8">
    <location>
        <begin position="20"/>
        <end position="239"/>
    </location>
</feature>
<feature type="transmembrane region" description="Helical" evidence="6">
    <location>
        <begin position="783"/>
        <end position="804"/>
    </location>
</feature>
<name>A0A937DII9_9BACT</name>
<reference evidence="9" key="1">
    <citation type="submission" date="2021-01" db="EMBL/GenBank/DDBJ databases">
        <title>Marivirga sp. nov., isolated from intertidal surface sediments.</title>
        <authorList>
            <person name="Zhang M."/>
        </authorList>
    </citation>
    <scope>NUCLEOTIDE SEQUENCE</scope>
    <source>
        <strain evidence="9">SM1354</strain>
    </source>
</reference>
<evidence type="ECO:0000256" key="5">
    <source>
        <dbReference type="ARBA" id="ARBA00023136"/>
    </source>
</evidence>
<dbReference type="InterPro" id="IPR050250">
    <property type="entry name" value="Macrolide_Exporter_MacB"/>
</dbReference>
<proteinExistence type="predicted"/>
<feature type="transmembrane region" description="Helical" evidence="6">
    <location>
        <begin position="21"/>
        <end position="42"/>
    </location>
</feature>
<dbReference type="Pfam" id="PF02687">
    <property type="entry name" value="FtsX"/>
    <property type="match status" value="2"/>
</dbReference>
<sequence length="818" mass="92101">MLKNYLKIAWRNIRKHKLYSVINVVGLSVGVACTLIISLFVIQEMSYDSFHKNSENIYRTTRDITVGDNYYHFAVSPAPLGPALLEEVPEVKKSVRLRNVGTMVVKRPVAQQSFKEVSLVCADSGFFDLFTFNLLEGQSKEQLKLPFTMAISNTVAKKYFPNESPIGKTLILDGEDEYQITGVFGDMPVNSHLQFDFVMSMSSIPDQAQNTNWTSNNFFTYFEIREDADPKAVIAKINEMADKEVAVVLQQYMDGKTLEEFRAEGNSMDFALQPLEDIYLTSDFTFDIGKTGNRSYVVLFGFIAVFIIVLACINFMNLSTARSTHRAKEVGVRKVLGSVKMNLINQFLTESILISLVSFILGMFIVVLVLPYFNNLTDRQLSLPESSPLFIAVILLSTLVVGILAGLYPAFYLSNFKPVETLKGKLSIGTGNGFIRSGLVVFQFFISILLIIGTVSVYKQLRFIQDKKIGFEKDQVILLQDPYMLEEQTRAFKEEVKNIPHVESASYSGFLPVSGYNRSDNTYWPDGEDASESNMVGLQIWRVDGDYVNTMGMELLAGRNFNEQIASDSSSVILNKRAFQMFGFKEGEENYIQTNAFDEETGRPLTNIFEKYKVIGTIEDFHYESMKQNIGPVGLFLAPSRSVLSIKVDTDNFSETLAQLEAVWKKFGPNLPFNYTFLDEDFGNMYNSELRLAQVFSIFAGLAIFIGCLGLFALASFMAEQKAKEIGIRKVLGASVNSILLMFSKQFTKLVIIAFLLAVPLAWWGINSWLGNYSYRVEIGWELYLIAGLIAFAIAWFTVSYHSIRAAISNPIKSLKDE</sequence>
<accession>A0A937DII9</accession>
<dbReference type="Pfam" id="PF12704">
    <property type="entry name" value="MacB_PCD"/>
    <property type="match status" value="1"/>
</dbReference>
<gene>
    <name evidence="9" type="ORF">JKP34_17540</name>
</gene>
<dbReference type="PANTHER" id="PTHR30572">
    <property type="entry name" value="MEMBRANE COMPONENT OF TRANSPORTER-RELATED"/>
    <property type="match status" value="1"/>
</dbReference>
<keyword evidence="2" id="KW-1003">Cell membrane</keyword>
<evidence type="ECO:0000259" key="7">
    <source>
        <dbReference type="Pfam" id="PF02687"/>
    </source>
</evidence>
<keyword evidence="4 6" id="KW-1133">Transmembrane helix</keyword>
<feature type="transmembrane region" description="Helical" evidence="6">
    <location>
        <begin position="296"/>
        <end position="318"/>
    </location>
</feature>
<keyword evidence="5 6" id="KW-0472">Membrane</keyword>
<evidence type="ECO:0000313" key="10">
    <source>
        <dbReference type="Proteomes" id="UP000642920"/>
    </source>
</evidence>
<feature type="transmembrane region" description="Helical" evidence="6">
    <location>
        <begin position="390"/>
        <end position="413"/>
    </location>
</feature>
<dbReference type="GO" id="GO:0005886">
    <property type="term" value="C:plasma membrane"/>
    <property type="evidence" value="ECO:0007669"/>
    <property type="project" value="UniProtKB-SubCell"/>
</dbReference>
<feature type="transmembrane region" description="Helical" evidence="6">
    <location>
        <begin position="434"/>
        <end position="458"/>
    </location>
</feature>
<evidence type="ECO:0000256" key="3">
    <source>
        <dbReference type="ARBA" id="ARBA00022692"/>
    </source>
</evidence>
<dbReference type="PROSITE" id="PS51257">
    <property type="entry name" value="PROKAR_LIPOPROTEIN"/>
    <property type="match status" value="1"/>
</dbReference>
<feature type="domain" description="ABC3 transporter permease C-terminal" evidence="7">
    <location>
        <begin position="302"/>
        <end position="417"/>
    </location>
</feature>
<evidence type="ECO:0000313" key="9">
    <source>
        <dbReference type="EMBL" id="MBL0767073.1"/>
    </source>
</evidence>
<keyword evidence="3 6" id="KW-0812">Transmembrane</keyword>
<dbReference type="InterPro" id="IPR025857">
    <property type="entry name" value="MacB_PCD"/>
</dbReference>
<keyword evidence="10" id="KW-1185">Reference proteome</keyword>
<dbReference type="GO" id="GO:0022857">
    <property type="term" value="F:transmembrane transporter activity"/>
    <property type="evidence" value="ECO:0007669"/>
    <property type="project" value="TreeGrafter"/>
</dbReference>
<evidence type="ECO:0000256" key="1">
    <source>
        <dbReference type="ARBA" id="ARBA00004651"/>
    </source>
</evidence>
<dbReference type="PANTHER" id="PTHR30572:SF18">
    <property type="entry name" value="ABC-TYPE MACROLIDE FAMILY EXPORT SYSTEM PERMEASE COMPONENT 2"/>
    <property type="match status" value="1"/>
</dbReference>
<evidence type="ECO:0000256" key="4">
    <source>
        <dbReference type="ARBA" id="ARBA00022989"/>
    </source>
</evidence>
<dbReference type="RefSeq" id="WP_201924425.1">
    <property type="nucleotide sequence ID" value="NZ_JAERQG010000006.1"/>
</dbReference>
<feature type="transmembrane region" description="Helical" evidence="6">
    <location>
        <begin position="750"/>
        <end position="771"/>
    </location>
</feature>
<protein>
    <submittedName>
        <fullName evidence="9">ABC transporter permease</fullName>
    </submittedName>
</protein>
<evidence type="ECO:0000256" key="2">
    <source>
        <dbReference type="ARBA" id="ARBA00022475"/>
    </source>
</evidence>
<dbReference type="Proteomes" id="UP000642920">
    <property type="component" value="Unassembled WGS sequence"/>
</dbReference>
<feature type="transmembrane region" description="Helical" evidence="6">
    <location>
        <begin position="695"/>
        <end position="719"/>
    </location>
</feature>
<evidence type="ECO:0000256" key="6">
    <source>
        <dbReference type="SAM" id="Phobius"/>
    </source>
</evidence>
<dbReference type="AlphaFoldDB" id="A0A937DII9"/>
<dbReference type="EMBL" id="JAERQG010000006">
    <property type="protein sequence ID" value="MBL0767073.1"/>
    <property type="molecule type" value="Genomic_DNA"/>
</dbReference>
<comment type="subcellular location">
    <subcellularLocation>
        <location evidence="1">Cell membrane</location>
        <topology evidence="1">Multi-pass membrane protein</topology>
    </subcellularLocation>
</comment>
<feature type="domain" description="ABC3 transporter permease C-terminal" evidence="7">
    <location>
        <begin position="698"/>
        <end position="811"/>
    </location>
</feature>
<comment type="caution">
    <text evidence="9">The sequence shown here is derived from an EMBL/GenBank/DDBJ whole genome shotgun (WGS) entry which is preliminary data.</text>
</comment>
<dbReference type="InterPro" id="IPR003838">
    <property type="entry name" value="ABC3_permease_C"/>
</dbReference>
<feature type="transmembrane region" description="Helical" evidence="6">
    <location>
        <begin position="347"/>
        <end position="370"/>
    </location>
</feature>
<organism evidence="9 10">
    <name type="scientific">Marivirga atlantica</name>
    <dbReference type="NCBI Taxonomy" id="1548457"/>
    <lineage>
        <taxon>Bacteria</taxon>
        <taxon>Pseudomonadati</taxon>
        <taxon>Bacteroidota</taxon>
        <taxon>Cytophagia</taxon>
        <taxon>Cytophagales</taxon>
        <taxon>Marivirgaceae</taxon>
        <taxon>Marivirga</taxon>
    </lineage>
</organism>